<feature type="transmembrane region" description="Helical" evidence="1">
    <location>
        <begin position="132"/>
        <end position="151"/>
    </location>
</feature>
<feature type="transmembrane region" description="Helical" evidence="1">
    <location>
        <begin position="157"/>
        <end position="179"/>
    </location>
</feature>
<feature type="domain" description="WW" evidence="2">
    <location>
        <begin position="295"/>
        <end position="331"/>
    </location>
</feature>
<protein>
    <recommendedName>
        <fullName evidence="2">WW domain-containing protein</fullName>
    </recommendedName>
</protein>
<evidence type="ECO:0000313" key="3">
    <source>
        <dbReference type="EMBL" id="CAD8851270.1"/>
    </source>
</evidence>
<dbReference type="EMBL" id="HBFQ01036316">
    <property type="protein sequence ID" value="CAD8851270.1"/>
    <property type="molecule type" value="Transcribed_RNA"/>
</dbReference>
<keyword evidence="1" id="KW-0472">Membrane</keyword>
<gene>
    <name evidence="3" type="ORF">NSCI0253_LOCUS25620</name>
</gene>
<dbReference type="Gene3D" id="2.20.70.10">
    <property type="match status" value="1"/>
</dbReference>
<dbReference type="PROSITE" id="PS01159">
    <property type="entry name" value="WW_DOMAIN_1"/>
    <property type="match status" value="1"/>
</dbReference>
<dbReference type="InterPro" id="IPR001202">
    <property type="entry name" value="WW_dom"/>
</dbReference>
<keyword evidence="1" id="KW-0812">Transmembrane</keyword>
<proteinExistence type="predicted"/>
<organism evidence="3">
    <name type="scientific">Noctiluca scintillans</name>
    <name type="common">Sea sparkle</name>
    <name type="synonym">Red tide dinoflagellate</name>
    <dbReference type="NCBI Taxonomy" id="2966"/>
    <lineage>
        <taxon>Eukaryota</taxon>
        <taxon>Sar</taxon>
        <taxon>Alveolata</taxon>
        <taxon>Dinophyceae</taxon>
        <taxon>Noctilucales</taxon>
        <taxon>Noctilucaceae</taxon>
        <taxon>Noctiluca</taxon>
    </lineage>
</organism>
<dbReference type="CDD" id="cd00201">
    <property type="entry name" value="WW"/>
    <property type="match status" value="1"/>
</dbReference>
<keyword evidence="1" id="KW-1133">Transmembrane helix</keyword>
<reference evidence="3" key="1">
    <citation type="submission" date="2021-01" db="EMBL/GenBank/DDBJ databases">
        <authorList>
            <person name="Corre E."/>
            <person name="Pelletier E."/>
            <person name="Niang G."/>
            <person name="Scheremetjew M."/>
            <person name="Finn R."/>
            <person name="Kale V."/>
            <person name="Holt S."/>
            <person name="Cochrane G."/>
            <person name="Meng A."/>
            <person name="Brown T."/>
            <person name="Cohen L."/>
        </authorList>
    </citation>
    <scope>NUCLEOTIDE SEQUENCE</scope>
</reference>
<sequence>MGTDYEGASLGEMFRIPLWKRQVDDVMHADGCWEDASNNTPTMMLYHVRLFRKLQANWQSYDAYARVSMAMGINLTMQTLSYFWLHSSWNLMVFKHESLPFSALCLVVIFATSAWSLFWLDLFLSRHLLQMAVVLIFAPPLLSVVAVRVDILDSSSIPSAMLGIIVPVIFAMQLIWIIFCTCLARPDYFENVALPSKFRSVLYLDVFGAIKPEQVERPQDRQTNVLPSNLDKLLRVECNRLRAEIAVDLAMFETAQVQDYLDDDLLTLSKVTPTRTRFTTACVQFSNFVTDAVAAVQPPDWLQLHWDAQRCPVTYFYNCRTGETTWDTPAEGERVCDFSSVEQRLATFEAQLRAFKAQARDAAQPSNAPESSVMLATNSSTVATTFYPATHEESNGSFRRKPGLLPWVAFMRTGVVLGGVWVIGLVWAVAYYSFGVHLFVVNHLGQSHSPRLSHTGVRPISTARSLGLACSAQSSGFMVDRFTVHEFHLERETPNNAAGAMAACLLQYPQFRGLGFLDVSLQWAGDSAQFLGADGVTVLNCNLHLGTGKLETFLGGPWRQLAVDVDGSSWALKHGVMAKLGDHPAGKMPMMDFGFQNLTAILVIPGSVIGLEAGGHLHAWPLRGGPRSSWRIPSDVRWQDLCATESRIYALGSQVEVSKVWEFPLPLSLTTPQRTPPQWLKRVLLSW</sequence>
<feature type="transmembrane region" description="Helical" evidence="1">
    <location>
        <begin position="409"/>
        <end position="434"/>
    </location>
</feature>
<evidence type="ECO:0000259" key="2">
    <source>
        <dbReference type="PROSITE" id="PS50020"/>
    </source>
</evidence>
<evidence type="ECO:0000256" key="1">
    <source>
        <dbReference type="SAM" id="Phobius"/>
    </source>
</evidence>
<accession>A0A7S1AEB1</accession>
<feature type="transmembrane region" description="Helical" evidence="1">
    <location>
        <begin position="63"/>
        <end position="84"/>
    </location>
</feature>
<feature type="transmembrane region" description="Helical" evidence="1">
    <location>
        <begin position="99"/>
        <end position="120"/>
    </location>
</feature>
<name>A0A7S1AEB1_NOCSC</name>
<dbReference type="AlphaFoldDB" id="A0A7S1AEB1"/>
<dbReference type="PROSITE" id="PS50020">
    <property type="entry name" value="WW_DOMAIN_2"/>
    <property type="match status" value="1"/>
</dbReference>